<proteinExistence type="predicted"/>
<dbReference type="AlphaFoldDB" id="A0A9X4MD15"/>
<organism evidence="2 3">
    <name type="scientific">Pseudanabaena catenata USMAC16</name>
    <dbReference type="NCBI Taxonomy" id="1855837"/>
    <lineage>
        <taxon>Bacteria</taxon>
        <taxon>Bacillati</taxon>
        <taxon>Cyanobacteriota</taxon>
        <taxon>Cyanophyceae</taxon>
        <taxon>Pseudanabaenales</taxon>
        <taxon>Pseudanabaenaceae</taxon>
        <taxon>Pseudanabaena</taxon>
    </lineage>
</organism>
<protein>
    <submittedName>
        <fullName evidence="2">Uncharacterized protein</fullName>
    </submittedName>
</protein>
<keyword evidence="1" id="KW-0812">Transmembrane</keyword>
<reference evidence="2" key="1">
    <citation type="submission" date="2019-05" db="EMBL/GenBank/DDBJ databases">
        <title>Whole genome sequencing of Pseudanabaena catenata USMAC16.</title>
        <authorList>
            <person name="Khan Z."/>
            <person name="Omar W.M."/>
            <person name="Convey P."/>
            <person name="Merican F."/>
            <person name="Najimudin N."/>
        </authorList>
    </citation>
    <scope>NUCLEOTIDE SEQUENCE</scope>
    <source>
        <strain evidence="2">USMAC16</strain>
    </source>
</reference>
<sequence>MALKVGRFEVGFRLFISLVAIAIAYGYLGSYLRILLHDYQYWTAGALFLLAVVGVFALPRSLGGLIAALAAIVTIFIKSNPTDALIGAGICLLLYWFGFRDVRYDPKLDKKFSINDLIATALTIALAIAIAVSILQFSTSWISSLAIGAIAAAITLIGQQIKDLELSPKISLTVLGAFAGSSLAIGFAIKAVSYLHKQTGVI</sequence>
<comment type="caution">
    <text evidence="2">The sequence shown here is derived from an EMBL/GenBank/DDBJ whole genome shotgun (WGS) entry which is preliminary data.</text>
</comment>
<feature type="transmembrane region" description="Helical" evidence="1">
    <location>
        <begin position="141"/>
        <end position="158"/>
    </location>
</feature>
<dbReference type="EMBL" id="VBTY01000282">
    <property type="protein sequence ID" value="MDG3497117.1"/>
    <property type="molecule type" value="Genomic_DNA"/>
</dbReference>
<keyword evidence="3" id="KW-1185">Reference proteome</keyword>
<feature type="transmembrane region" description="Helical" evidence="1">
    <location>
        <begin position="170"/>
        <end position="189"/>
    </location>
</feature>
<evidence type="ECO:0000256" key="1">
    <source>
        <dbReference type="SAM" id="Phobius"/>
    </source>
</evidence>
<dbReference type="Proteomes" id="UP001152872">
    <property type="component" value="Unassembled WGS sequence"/>
</dbReference>
<keyword evidence="1" id="KW-1133">Transmembrane helix</keyword>
<feature type="transmembrane region" description="Helical" evidence="1">
    <location>
        <begin position="114"/>
        <end position="135"/>
    </location>
</feature>
<feature type="transmembrane region" description="Helical" evidence="1">
    <location>
        <begin position="12"/>
        <end position="33"/>
    </location>
</feature>
<keyword evidence="1" id="KW-0472">Membrane</keyword>
<evidence type="ECO:0000313" key="2">
    <source>
        <dbReference type="EMBL" id="MDG3497117.1"/>
    </source>
</evidence>
<feature type="transmembrane region" description="Helical" evidence="1">
    <location>
        <begin position="39"/>
        <end position="57"/>
    </location>
</feature>
<gene>
    <name evidence="2" type="ORF">FEV09_21490</name>
</gene>
<feature type="transmembrane region" description="Helical" evidence="1">
    <location>
        <begin position="84"/>
        <end position="102"/>
    </location>
</feature>
<dbReference type="RefSeq" id="WP_009629323.1">
    <property type="nucleotide sequence ID" value="NZ_VBTY01000282.1"/>
</dbReference>
<evidence type="ECO:0000313" key="3">
    <source>
        <dbReference type="Proteomes" id="UP001152872"/>
    </source>
</evidence>
<accession>A0A9X4MD15</accession>
<name>A0A9X4MD15_9CYAN</name>